<name>A0A5S6Q884_TRIMR</name>
<dbReference type="PANTHER" id="PTHR37984">
    <property type="entry name" value="PROTEIN CBG26694"/>
    <property type="match status" value="1"/>
</dbReference>
<dbReference type="InterPro" id="IPR050951">
    <property type="entry name" value="Retrovirus_Pol_polyprotein"/>
</dbReference>
<dbReference type="Proteomes" id="UP000046395">
    <property type="component" value="Unassembled WGS sequence"/>
</dbReference>
<dbReference type="AlphaFoldDB" id="A0A5S6Q884"/>
<evidence type="ECO:0000256" key="5">
    <source>
        <dbReference type="ARBA" id="ARBA00022801"/>
    </source>
</evidence>
<keyword evidence="4" id="KW-0255">Endonuclease</keyword>
<dbReference type="GO" id="GO:0016787">
    <property type="term" value="F:hydrolase activity"/>
    <property type="evidence" value="ECO:0007669"/>
    <property type="project" value="UniProtKB-KW"/>
</dbReference>
<evidence type="ECO:0000259" key="7">
    <source>
        <dbReference type="Pfam" id="PF17917"/>
    </source>
</evidence>
<feature type="domain" description="Reverse transcriptase RNase H-like" evidence="7">
    <location>
        <begin position="199"/>
        <end position="266"/>
    </location>
</feature>
<dbReference type="SUPFAM" id="SSF56672">
    <property type="entry name" value="DNA/RNA polymerases"/>
    <property type="match status" value="1"/>
</dbReference>
<keyword evidence="8" id="KW-1185">Reference proteome</keyword>
<evidence type="ECO:0000313" key="9">
    <source>
        <dbReference type="WBParaSite" id="TMUE_1000003516.1"/>
    </source>
</evidence>
<dbReference type="GO" id="GO:0003964">
    <property type="term" value="F:RNA-directed DNA polymerase activity"/>
    <property type="evidence" value="ECO:0007669"/>
    <property type="project" value="UniProtKB-KW"/>
</dbReference>
<protein>
    <submittedName>
        <fullName evidence="9">RT_RNaseH domain-containing protein</fullName>
    </submittedName>
</protein>
<proteinExistence type="predicted"/>
<evidence type="ECO:0000313" key="8">
    <source>
        <dbReference type="Proteomes" id="UP000046395"/>
    </source>
</evidence>
<dbReference type="GO" id="GO:0004519">
    <property type="term" value="F:endonuclease activity"/>
    <property type="evidence" value="ECO:0007669"/>
    <property type="project" value="UniProtKB-KW"/>
</dbReference>
<keyword evidence="5" id="KW-0378">Hydrolase</keyword>
<dbReference type="InterPro" id="IPR043502">
    <property type="entry name" value="DNA/RNA_pol_sf"/>
</dbReference>
<reference evidence="9" key="1">
    <citation type="submission" date="2019-12" db="UniProtKB">
        <authorList>
            <consortium name="WormBaseParasite"/>
        </authorList>
    </citation>
    <scope>IDENTIFICATION</scope>
</reference>
<dbReference type="WBParaSite" id="TMUE_1000003516.1">
    <property type="protein sequence ID" value="TMUE_1000003516.1"/>
    <property type="gene ID" value="WBGene00287875"/>
</dbReference>
<sequence>MEHDKVAAISDRVSASHPLLDGFPKPQVEDSCHVAAVHVDLPQFDAEDVDTWLLMCDNLLQDAGVRRQDTSFRKVLAKLYPEYFRIACLRQHSSIPPGEMLRRLDNLPTHLGDMKPSQVCTQFEALFPQEIDGPITRKVFLKRMPPPISSLCRQWPKTFKLVMVQGKEPILHDVCIGILPTSCVFAAARQPLGTHCFPLAADQLKWITGDKELFALYSAVKRFRHLLEGQQDLELCTDHKPLAYALTSKSERSARVQRQLAFLSEFSTDIRHIGGTDNVVSDCLSRPPKSVSAAAYEIGLSEYKEFAEEQQKSGDITALAANQSLRVQRRTVCGTSVPLLVDVSTVLNLAKVKTVETNTAPVPRTAISHVPADPIISPSPNTNIRSSRNRRSPAWFSDYVVDIARGRAPANGDRCDQWFNQPHAGSDLNRWLNLRTNDSRQKHGEKESVGVW</sequence>
<dbReference type="Pfam" id="PF17917">
    <property type="entry name" value="RT_RNaseH"/>
    <property type="match status" value="1"/>
</dbReference>
<keyword evidence="6" id="KW-0695">RNA-directed DNA polymerase</keyword>
<dbReference type="PANTHER" id="PTHR37984:SF5">
    <property type="entry name" value="PROTEIN NYNRIN-LIKE"/>
    <property type="match status" value="1"/>
</dbReference>
<evidence type="ECO:0000256" key="1">
    <source>
        <dbReference type="ARBA" id="ARBA00022679"/>
    </source>
</evidence>
<keyword evidence="2" id="KW-0548">Nucleotidyltransferase</keyword>
<dbReference type="STRING" id="70415.A0A5S6Q884"/>
<dbReference type="InterPro" id="IPR041373">
    <property type="entry name" value="RT_RNaseH"/>
</dbReference>
<keyword evidence="3" id="KW-0540">Nuclease</keyword>
<dbReference type="CDD" id="cd09274">
    <property type="entry name" value="RNase_HI_RT_Ty3"/>
    <property type="match status" value="1"/>
</dbReference>
<evidence type="ECO:0000256" key="6">
    <source>
        <dbReference type="ARBA" id="ARBA00022918"/>
    </source>
</evidence>
<evidence type="ECO:0000256" key="4">
    <source>
        <dbReference type="ARBA" id="ARBA00022759"/>
    </source>
</evidence>
<evidence type="ECO:0000256" key="3">
    <source>
        <dbReference type="ARBA" id="ARBA00022722"/>
    </source>
</evidence>
<evidence type="ECO:0000256" key="2">
    <source>
        <dbReference type="ARBA" id="ARBA00022695"/>
    </source>
</evidence>
<accession>A0A5S6Q884</accession>
<keyword evidence="1" id="KW-0808">Transferase</keyword>
<organism evidence="8 9">
    <name type="scientific">Trichuris muris</name>
    <name type="common">Mouse whipworm</name>
    <dbReference type="NCBI Taxonomy" id="70415"/>
    <lineage>
        <taxon>Eukaryota</taxon>
        <taxon>Metazoa</taxon>
        <taxon>Ecdysozoa</taxon>
        <taxon>Nematoda</taxon>
        <taxon>Enoplea</taxon>
        <taxon>Dorylaimia</taxon>
        <taxon>Trichinellida</taxon>
        <taxon>Trichuridae</taxon>
        <taxon>Trichuris</taxon>
    </lineage>
</organism>